<dbReference type="PRINTS" id="PR00728">
    <property type="entry name" value="SIGNALPTASE"/>
</dbReference>
<keyword evidence="4 6" id="KW-0472">Membrane</keyword>
<dbReference type="AlphaFoldDB" id="W4VN55"/>
<organism evidence="7 8">
    <name type="scientific">Gracilibacillus boraciitolerans JCM 21714</name>
    <dbReference type="NCBI Taxonomy" id="1298598"/>
    <lineage>
        <taxon>Bacteria</taxon>
        <taxon>Bacillati</taxon>
        <taxon>Bacillota</taxon>
        <taxon>Bacilli</taxon>
        <taxon>Bacillales</taxon>
        <taxon>Bacillaceae</taxon>
        <taxon>Gracilibacillus</taxon>
    </lineage>
</organism>
<dbReference type="InterPro" id="IPR019533">
    <property type="entry name" value="Peptidase_S26"/>
</dbReference>
<keyword evidence="2 6" id="KW-0812">Transmembrane</keyword>
<dbReference type="OrthoDB" id="2243765at2"/>
<dbReference type="EC" id="3.4.21.89" evidence="5"/>
<evidence type="ECO:0000256" key="5">
    <source>
        <dbReference type="NCBIfam" id="TIGR02228"/>
    </source>
</evidence>
<evidence type="ECO:0000256" key="2">
    <source>
        <dbReference type="ARBA" id="ARBA00022692"/>
    </source>
</evidence>
<dbReference type="InterPro" id="IPR036286">
    <property type="entry name" value="LexA/Signal_pep-like_sf"/>
</dbReference>
<accession>W4VN55</accession>
<dbReference type="GO" id="GO:0006465">
    <property type="term" value="P:signal peptide processing"/>
    <property type="evidence" value="ECO:0007669"/>
    <property type="project" value="UniProtKB-UniRule"/>
</dbReference>
<dbReference type="CDD" id="cd06530">
    <property type="entry name" value="S26_SPase_I"/>
    <property type="match status" value="1"/>
</dbReference>
<dbReference type="NCBIfam" id="NF046067">
    <property type="entry name" value="SigPepSipWBacil"/>
    <property type="match status" value="1"/>
</dbReference>
<dbReference type="RefSeq" id="WP_052000704.1">
    <property type="nucleotide sequence ID" value="NZ_BAVS01000027.1"/>
</dbReference>
<dbReference type="SUPFAM" id="SSF51306">
    <property type="entry name" value="LexA/Signal peptidase"/>
    <property type="match status" value="1"/>
</dbReference>
<evidence type="ECO:0000256" key="6">
    <source>
        <dbReference type="SAM" id="Phobius"/>
    </source>
</evidence>
<evidence type="ECO:0000256" key="4">
    <source>
        <dbReference type="ARBA" id="ARBA00023136"/>
    </source>
</evidence>
<name>W4VN55_9BACI</name>
<dbReference type="STRING" id="1298598.JCM21714_3734"/>
<keyword evidence="8" id="KW-1185">Reference proteome</keyword>
<feature type="transmembrane region" description="Helical" evidence="6">
    <location>
        <begin position="166"/>
        <end position="189"/>
    </location>
</feature>
<feature type="transmembrane region" description="Helical" evidence="6">
    <location>
        <begin position="21"/>
        <end position="43"/>
    </location>
</feature>
<dbReference type="EMBL" id="BAVS01000027">
    <property type="protein sequence ID" value="GAE94566.1"/>
    <property type="molecule type" value="Genomic_DNA"/>
</dbReference>
<dbReference type="NCBIfam" id="TIGR02228">
    <property type="entry name" value="sigpep_I_arch"/>
    <property type="match status" value="1"/>
</dbReference>
<gene>
    <name evidence="7" type="ORF">JCM21714_3734</name>
</gene>
<evidence type="ECO:0000313" key="7">
    <source>
        <dbReference type="EMBL" id="GAE94566.1"/>
    </source>
</evidence>
<dbReference type="eggNOG" id="COG0681">
    <property type="taxonomic scope" value="Bacteria"/>
</dbReference>
<evidence type="ECO:0000256" key="1">
    <source>
        <dbReference type="ARBA" id="ARBA00004370"/>
    </source>
</evidence>
<dbReference type="PANTHER" id="PTHR10806:SF6">
    <property type="entry name" value="SIGNAL PEPTIDASE COMPLEX CATALYTIC SUBUNIT SEC11"/>
    <property type="match status" value="1"/>
</dbReference>
<comment type="caution">
    <text evidence="7">The sequence shown here is derived from an EMBL/GenBank/DDBJ whole genome shotgun (WGS) entry which is preliminary data.</text>
</comment>
<proteinExistence type="predicted"/>
<dbReference type="GO" id="GO:0009003">
    <property type="term" value="F:signal peptidase activity"/>
    <property type="evidence" value="ECO:0007669"/>
    <property type="project" value="UniProtKB-EC"/>
</dbReference>
<evidence type="ECO:0000313" key="8">
    <source>
        <dbReference type="Proteomes" id="UP000019102"/>
    </source>
</evidence>
<protein>
    <recommendedName>
        <fullName evidence="5">Signal peptidase I</fullName>
        <ecNumber evidence="5">3.4.21.89</ecNumber>
    </recommendedName>
</protein>
<dbReference type="GO" id="GO:0016020">
    <property type="term" value="C:membrane"/>
    <property type="evidence" value="ECO:0007669"/>
    <property type="project" value="UniProtKB-SubCell"/>
</dbReference>
<dbReference type="PANTHER" id="PTHR10806">
    <property type="entry name" value="SIGNAL PEPTIDASE COMPLEX CATALYTIC SUBUNIT SEC11"/>
    <property type="match status" value="1"/>
</dbReference>
<reference evidence="7 8" key="1">
    <citation type="journal article" date="2014" name="Genome Announc.">
        <title>Draft Genome Sequence of the Boron-Tolerant and Moderately Halotolerant Bacterium Gracilibacillus boraciitolerans JCM 21714T.</title>
        <authorList>
            <person name="Ahmed I."/>
            <person name="Oshima K."/>
            <person name="Suda W."/>
            <person name="Kitamura K."/>
            <person name="Iida T."/>
            <person name="Ohmori Y."/>
            <person name="Fujiwara T."/>
            <person name="Hattori M."/>
            <person name="Ohkuma M."/>
        </authorList>
    </citation>
    <scope>NUCLEOTIDE SEQUENCE [LARGE SCALE GENOMIC DNA]</scope>
    <source>
        <strain evidence="7 8">JCM 21714</strain>
    </source>
</reference>
<dbReference type="Proteomes" id="UP000019102">
    <property type="component" value="Unassembled WGS sequence"/>
</dbReference>
<dbReference type="GO" id="GO:0004252">
    <property type="term" value="F:serine-type endopeptidase activity"/>
    <property type="evidence" value="ECO:0007669"/>
    <property type="project" value="UniProtKB-UniRule"/>
</dbReference>
<evidence type="ECO:0000256" key="3">
    <source>
        <dbReference type="ARBA" id="ARBA00022989"/>
    </source>
</evidence>
<keyword evidence="3 6" id="KW-1133">Transmembrane helix</keyword>
<dbReference type="InterPro" id="IPR001733">
    <property type="entry name" value="Peptidase_S26B"/>
</dbReference>
<sequence length="206" mass="23125">MEPIQETRYKKKSLPIKRIMKILSNTITTFLIVILITLSAFVLMTRINGGEPEIFGHQLKVVLSGSMEPAFKTGSVIAVEQYNKNTPVKKDDIITFIDKSEKLITHRIVDIVESGEHTLYKTKGDNNNAPDNELVQQENIIAIYKGVTIPYLGYLINYTQTPANSALLLIIPGIFLIGYGGFTIIKIILELEKNSKKPKNEMSQES</sequence>
<comment type="subcellular location">
    <subcellularLocation>
        <location evidence="1">Membrane</location>
    </subcellularLocation>
</comment>